<dbReference type="Gene3D" id="3.40.50.1820">
    <property type="entry name" value="alpha/beta hydrolase"/>
    <property type="match status" value="1"/>
</dbReference>
<protein>
    <submittedName>
        <fullName evidence="2">Hydrolase, alpha/beta fold family</fullName>
    </submittedName>
</protein>
<dbReference type="InterPro" id="IPR029058">
    <property type="entry name" value="AB_hydrolase_fold"/>
</dbReference>
<dbReference type="InterPro" id="IPR050266">
    <property type="entry name" value="AB_hydrolase_sf"/>
</dbReference>
<keyword evidence="2" id="KW-0378">Hydrolase</keyword>
<organism evidence="2">
    <name type="scientific">uncultured Pseudonocardia sp</name>
    <dbReference type="NCBI Taxonomy" id="211455"/>
    <lineage>
        <taxon>Bacteria</taxon>
        <taxon>Bacillati</taxon>
        <taxon>Actinomycetota</taxon>
        <taxon>Actinomycetes</taxon>
        <taxon>Pseudonocardiales</taxon>
        <taxon>Pseudonocardiaceae</taxon>
        <taxon>Pseudonocardia</taxon>
        <taxon>environmental samples</taxon>
    </lineage>
</organism>
<proteinExistence type="predicted"/>
<dbReference type="GO" id="GO:0016787">
    <property type="term" value="F:hydrolase activity"/>
    <property type="evidence" value="ECO:0007669"/>
    <property type="project" value="UniProtKB-KW"/>
</dbReference>
<dbReference type="PRINTS" id="PR00111">
    <property type="entry name" value="ABHYDROLASE"/>
</dbReference>
<dbReference type="InterPro" id="IPR000073">
    <property type="entry name" value="AB_hydrolase_1"/>
</dbReference>
<name>A0A6J4PI92_9PSEU</name>
<sequence length="272" mass="29357">MPQTAVRTGITLNYEISGEGDPLLLIMGTSGSMGLWGEMVPRLAERYRVISFDNRGLGGSDRGEGAISVASMAEDTSALLEALDIPRVHAMGWSLGSAVVQEMALTRPEQIATAVLHATWGRCDGFQRSVLSALRLPYVTRDMESVLATAGLAFSPQLLDDPDFAAMLEPMLPAFPQTDDQMQVTVEQWDADLVHDTLDRLGSIAAPTLVIVGEQDLLTPPWQAKKVADAIPGAEYELLTGPGSSHGVHIERPEDVVRLVAGFLDRHAMQRA</sequence>
<dbReference type="AlphaFoldDB" id="A0A6J4PI92"/>
<dbReference type="SUPFAM" id="SSF53474">
    <property type="entry name" value="alpha/beta-Hydrolases"/>
    <property type="match status" value="1"/>
</dbReference>
<accession>A0A6J4PI92</accession>
<gene>
    <name evidence="2" type="ORF">AVDCRST_MAG66-2240</name>
</gene>
<evidence type="ECO:0000313" key="2">
    <source>
        <dbReference type="EMBL" id="CAA9414344.1"/>
    </source>
</evidence>
<dbReference type="PANTHER" id="PTHR43798:SF33">
    <property type="entry name" value="HYDROLASE, PUTATIVE (AFU_ORTHOLOGUE AFUA_2G14860)-RELATED"/>
    <property type="match status" value="1"/>
</dbReference>
<evidence type="ECO:0000259" key="1">
    <source>
        <dbReference type="Pfam" id="PF00561"/>
    </source>
</evidence>
<dbReference type="PANTHER" id="PTHR43798">
    <property type="entry name" value="MONOACYLGLYCEROL LIPASE"/>
    <property type="match status" value="1"/>
</dbReference>
<feature type="domain" description="AB hydrolase-1" evidence="1">
    <location>
        <begin position="22"/>
        <end position="252"/>
    </location>
</feature>
<dbReference type="EMBL" id="CADCUS010000328">
    <property type="protein sequence ID" value="CAA9414344.1"/>
    <property type="molecule type" value="Genomic_DNA"/>
</dbReference>
<dbReference type="Pfam" id="PF00561">
    <property type="entry name" value="Abhydrolase_1"/>
    <property type="match status" value="1"/>
</dbReference>
<dbReference type="GO" id="GO:0016020">
    <property type="term" value="C:membrane"/>
    <property type="evidence" value="ECO:0007669"/>
    <property type="project" value="TreeGrafter"/>
</dbReference>
<reference evidence="2" key="1">
    <citation type="submission" date="2020-02" db="EMBL/GenBank/DDBJ databases">
        <authorList>
            <person name="Meier V. D."/>
        </authorList>
    </citation>
    <scope>NUCLEOTIDE SEQUENCE</scope>
    <source>
        <strain evidence="2">AVDCRST_MAG66</strain>
    </source>
</reference>